<accession>A0AAW0CSP5</accession>
<organism evidence="3 4">
    <name type="scientific">Paramarasmius palmivorus</name>
    <dbReference type="NCBI Taxonomy" id="297713"/>
    <lineage>
        <taxon>Eukaryota</taxon>
        <taxon>Fungi</taxon>
        <taxon>Dikarya</taxon>
        <taxon>Basidiomycota</taxon>
        <taxon>Agaricomycotina</taxon>
        <taxon>Agaricomycetes</taxon>
        <taxon>Agaricomycetidae</taxon>
        <taxon>Agaricales</taxon>
        <taxon>Marasmiineae</taxon>
        <taxon>Marasmiaceae</taxon>
        <taxon>Paramarasmius</taxon>
    </lineage>
</organism>
<gene>
    <name evidence="3" type="ORF">VNI00_009209</name>
</gene>
<keyword evidence="2" id="KW-0812">Transmembrane</keyword>
<comment type="caution">
    <text evidence="3">The sequence shown here is derived from an EMBL/GenBank/DDBJ whole genome shotgun (WGS) entry which is preliminary data.</text>
</comment>
<evidence type="ECO:0000256" key="1">
    <source>
        <dbReference type="SAM" id="MobiDB-lite"/>
    </source>
</evidence>
<name>A0AAW0CSP5_9AGAR</name>
<protein>
    <submittedName>
        <fullName evidence="3">Uncharacterized protein</fullName>
    </submittedName>
</protein>
<evidence type="ECO:0000256" key="2">
    <source>
        <dbReference type="SAM" id="Phobius"/>
    </source>
</evidence>
<feature type="compositionally biased region" description="Pro residues" evidence="1">
    <location>
        <begin position="256"/>
        <end position="266"/>
    </location>
</feature>
<evidence type="ECO:0000313" key="3">
    <source>
        <dbReference type="EMBL" id="KAK7041619.1"/>
    </source>
</evidence>
<keyword evidence="2" id="KW-0472">Membrane</keyword>
<evidence type="ECO:0000313" key="4">
    <source>
        <dbReference type="Proteomes" id="UP001383192"/>
    </source>
</evidence>
<keyword evidence="4" id="KW-1185">Reference proteome</keyword>
<dbReference type="AlphaFoldDB" id="A0AAW0CSP5"/>
<dbReference type="Proteomes" id="UP001383192">
    <property type="component" value="Unassembled WGS sequence"/>
</dbReference>
<feature type="region of interest" description="Disordered" evidence="1">
    <location>
        <begin position="251"/>
        <end position="274"/>
    </location>
</feature>
<proteinExistence type="predicted"/>
<keyword evidence="2" id="KW-1133">Transmembrane helix</keyword>
<dbReference type="EMBL" id="JAYKXP010000033">
    <property type="protein sequence ID" value="KAK7041619.1"/>
    <property type="molecule type" value="Genomic_DNA"/>
</dbReference>
<sequence>MGLLDLAQSLDVPPTWRKPRIKVSLDERKNLANAALENAVVPDDIERTLGVQAAISDMDHLTDQTNNRGLAVDFFSRYPTVDILVRAFNMNDSAYSTLLFGYASMQAHTAYKIPKFLQAASDLWNHARSVALLDEDIKSGTRERLLNYDHLQSSCQGETMAGGVGDVVLDMHDIDSKLALSKALLQQQTKSTGKVRMAFRYNALLDLATRDQSNIYAGNWAGPPSSALDKENQISASEVLISGIPLLFTQNATNPKPTPSDQPPGGPGAKTTTTPAGPIVGGVIGGVAIIAAMAVMLVWCRRRYQQLFYVPSLTPFVQDQGDRTSQPNARSRSMKGEIRRAIVPLEPAVCAPIPLEPPPSYMDGRSPLLW</sequence>
<feature type="transmembrane region" description="Helical" evidence="2">
    <location>
        <begin position="279"/>
        <end position="299"/>
    </location>
</feature>
<reference evidence="3 4" key="1">
    <citation type="submission" date="2024-01" db="EMBL/GenBank/DDBJ databases">
        <title>A draft genome for a cacao thread blight-causing isolate of Paramarasmius palmivorus.</title>
        <authorList>
            <person name="Baruah I.K."/>
            <person name="Bukari Y."/>
            <person name="Amoako-Attah I."/>
            <person name="Meinhardt L.W."/>
            <person name="Bailey B.A."/>
            <person name="Cohen S.P."/>
        </authorList>
    </citation>
    <scope>NUCLEOTIDE SEQUENCE [LARGE SCALE GENOMIC DNA]</scope>
    <source>
        <strain evidence="3 4">GH-12</strain>
    </source>
</reference>